<dbReference type="EMBL" id="JABWDU010000007">
    <property type="protein sequence ID" value="NVD41997.1"/>
    <property type="molecule type" value="Genomic_DNA"/>
</dbReference>
<protein>
    <submittedName>
        <fullName evidence="1">DUF982 domain-containing protein</fullName>
    </submittedName>
</protein>
<organism evidence="1 2">
    <name type="scientific">Ensifer oleiphilus</name>
    <dbReference type="NCBI Taxonomy" id="2742698"/>
    <lineage>
        <taxon>Bacteria</taxon>
        <taxon>Pseudomonadati</taxon>
        <taxon>Pseudomonadota</taxon>
        <taxon>Alphaproteobacteria</taxon>
        <taxon>Hyphomicrobiales</taxon>
        <taxon>Rhizobiaceae</taxon>
        <taxon>Sinorhizobium/Ensifer group</taxon>
        <taxon>Ensifer</taxon>
    </lineage>
</organism>
<dbReference type="Gene3D" id="6.10.250.730">
    <property type="match status" value="1"/>
</dbReference>
<dbReference type="RefSeq" id="WP_176355358.1">
    <property type="nucleotide sequence ID" value="NZ_JABWDU010000007.1"/>
</dbReference>
<name>A0A7Y6QAF2_9HYPH</name>
<keyword evidence="2" id="KW-1185">Reference proteome</keyword>
<comment type="caution">
    <text evidence="1">The sequence shown here is derived from an EMBL/GenBank/DDBJ whole genome shotgun (WGS) entry which is preliminary data.</text>
</comment>
<dbReference type="InterPro" id="IPR010385">
    <property type="entry name" value="DUF982"/>
</dbReference>
<dbReference type="Pfam" id="PF06169">
    <property type="entry name" value="DUF982"/>
    <property type="match status" value="1"/>
</dbReference>
<proteinExistence type="predicted"/>
<dbReference type="AlphaFoldDB" id="A0A7Y6QAF2"/>
<dbReference type="Proteomes" id="UP000520198">
    <property type="component" value="Unassembled WGS sequence"/>
</dbReference>
<sequence length="100" mass="10982">MFNPEMIWMSPVSLRLKDGTEHIFSTVNDALDFLEADWSMLRGRKHNRAVQTCRRALNRVTPVAIAREAFVDACLDAGMSATAAEANFARPGSGGQRSVA</sequence>
<evidence type="ECO:0000313" key="1">
    <source>
        <dbReference type="EMBL" id="NVD41997.1"/>
    </source>
</evidence>
<accession>A0A7Y6QAF2</accession>
<reference evidence="1 2" key="1">
    <citation type="submission" date="2020-06" db="EMBL/GenBank/DDBJ databases">
        <authorList>
            <person name="Grouzdev D.S."/>
        </authorList>
    </citation>
    <scope>NUCLEOTIDE SEQUENCE [LARGE SCALE GENOMIC DNA]</scope>
    <source>
        <strain evidence="1 2">HO-A22</strain>
    </source>
</reference>
<evidence type="ECO:0000313" key="2">
    <source>
        <dbReference type="Proteomes" id="UP000520198"/>
    </source>
</evidence>
<gene>
    <name evidence="1" type="ORF">HT585_24325</name>
</gene>